<proteinExistence type="predicted"/>
<accession>A0A4Z2EKG1</accession>
<dbReference type="EMBL" id="SRLO01005805">
    <property type="protein sequence ID" value="TNN29303.1"/>
    <property type="molecule type" value="Genomic_DNA"/>
</dbReference>
<reference evidence="1 2" key="1">
    <citation type="submission" date="2019-03" db="EMBL/GenBank/DDBJ databases">
        <title>First draft genome of Liparis tanakae, snailfish: a comprehensive survey of snailfish specific genes.</title>
        <authorList>
            <person name="Kim W."/>
            <person name="Song I."/>
            <person name="Jeong J.-H."/>
            <person name="Kim D."/>
            <person name="Kim S."/>
            <person name="Ryu S."/>
            <person name="Song J.Y."/>
            <person name="Lee S.K."/>
        </authorList>
    </citation>
    <scope>NUCLEOTIDE SEQUENCE [LARGE SCALE GENOMIC DNA]</scope>
    <source>
        <tissue evidence="1">Muscle</tissue>
    </source>
</reference>
<protein>
    <submittedName>
        <fullName evidence="1">Uncharacterized protein</fullName>
    </submittedName>
</protein>
<keyword evidence="2" id="KW-1185">Reference proteome</keyword>
<evidence type="ECO:0000313" key="2">
    <source>
        <dbReference type="Proteomes" id="UP000314294"/>
    </source>
</evidence>
<name>A0A4Z2EKG1_9TELE</name>
<organism evidence="1 2">
    <name type="scientific">Liparis tanakae</name>
    <name type="common">Tanaka's snailfish</name>
    <dbReference type="NCBI Taxonomy" id="230148"/>
    <lineage>
        <taxon>Eukaryota</taxon>
        <taxon>Metazoa</taxon>
        <taxon>Chordata</taxon>
        <taxon>Craniata</taxon>
        <taxon>Vertebrata</taxon>
        <taxon>Euteleostomi</taxon>
        <taxon>Actinopterygii</taxon>
        <taxon>Neopterygii</taxon>
        <taxon>Teleostei</taxon>
        <taxon>Neoteleostei</taxon>
        <taxon>Acanthomorphata</taxon>
        <taxon>Eupercaria</taxon>
        <taxon>Perciformes</taxon>
        <taxon>Cottioidei</taxon>
        <taxon>Cottales</taxon>
        <taxon>Liparidae</taxon>
        <taxon>Liparis</taxon>
    </lineage>
</organism>
<dbReference type="Proteomes" id="UP000314294">
    <property type="component" value="Unassembled WGS sequence"/>
</dbReference>
<gene>
    <name evidence="1" type="ORF">EYF80_060549</name>
</gene>
<dbReference type="AlphaFoldDB" id="A0A4Z2EKG1"/>
<sequence>MSLSVFHLLPSPGIGWWWWWRPTPTAAETRTAANERAPA</sequence>
<evidence type="ECO:0000313" key="1">
    <source>
        <dbReference type="EMBL" id="TNN29303.1"/>
    </source>
</evidence>
<comment type="caution">
    <text evidence="1">The sequence shown here is derived from an EMBL/GenBank/DDBJ whole genome shotgun (WGS) entry which is preliminary data.</text>
</comment>